<dbReference type="SMART" id="SM00963">
    <property type="entry name" value="SRP54_N"/>
    <property type="match status" value="1"/>
</dbReference>
<dbReference type="CDD" id="cd18539">
    <property type="entry name" value="SRP_G"/>
    <property type="match status" value="1"/>
</dbReference>
<evidence type="ECO:0000256" key="10">
    <source>
        <dbReference type="ARBA" id="ARBA00035672"/>
    </source>
</evidence>
<dbReference type="Proteomes" id="UP000256424">
    <property type="component" value="Unassembled WGS sequence"/>
</dbReference>
<dbReference type="SMART" id="SM00382">
    <property type="entry name" value="AAA"/>
    <property type="match status" value="1"/>
</dbReference>
<accession>A0A3D8J1Y0</accession>
<dbReference type="RefSeq" id="WP_104763342.1">
    <property type="nucleotide sequence ID" value="NZ_FZPM01000019.1"/>
</dbReference>
<dbReference type="SMART" id="SM00962">
    <property type="entry name" value="SRP54"/>
    <property type="match status" value="1"/>
</dbReference>
<dbReference type="Pfam" id="PF02881">
    <property type="entry name" value="SRP54_N"/>
    <property type="match status" value="1"/>
</dbReference>
<dbReference type="Gene3D" id="1.10.260.30">
    <property type="entry name" value="Signal recognition particle, SRP54 subunit, M-domain"/>
    <property type="match status" value="1"/>
</dbReference>
<dbReference type="SUPFAM" id="SSF47446">
    <property type="entry name" value="Signal peptide-binding domain"/>
    <property type="match status" value="1"/>
</dbReference>
<comment type="catalytic activity">
    <reaction evidence="11">
        <text>GTP + H2O = GDP + phosphate + H(+)</text>
        <dbReference type="Rhea" id="RHEA:19669"/>
        <dbReference type="ChEBI" id="CHEBI:15377"/>
        <dbReference type="ChEBI" id="CHEBI:15378"/>
        <dbReference type="ChEBI" id="CHEBI:37565"/>
        <dbReference type="ChEBI" id="CHEBI:43474"/>
        <dbReference type="ChEBI" id="CHEBI:58189"/>
        <dbReference type="EC" id="3.6.5.4"/>
    </reaction>
</comment>
<evidence type="ECO:0000256" key="8">
    <source>
        <dbReference type="ARBA" id="ARBA00023135"/>
    </source>
</evidence>
<dbReference type="OrthoDB" id="9804720at2"/>
<dbReference type="PANTHER" id="PTHR11564">
    <property type="entry name" value="SIGNAL RECOGNITION PARTICLE 54K PROTEIN SRP54"/>
    <property type="match status" value="1"/>
</dbReference>
<reference evidence="13 14" key="1">
    <citation type="submission" date="2018-04" db="EMBL/GenBank/DDBJ databases">
        <title>Novel Campyloabacter and Helicobacter Species and Strains.</title>
        <authorList>
            <person name="Mannion A.J."/>
            <person name="Shen Z."/>
            <person name="Fox J.G."/>
        </authorList>
    </citation>
    <scope>NUCLEOTIDE SEQUENCE [LARGE SCALE GENOMIC DNA]</scope>
    <source>
        <strain evidence="13 14">MIT 97-5075</strain>
    </source>
</reference>
<keyword evidence="4" id="KW-0547">Nucleotide-binding</keyword>
<dbReference type="EC" id="3.6.5.4" evidence="10"/>
<evidence type="ECO:0000313" key="13">
    <source>
        <dbReference type="EMBL" id="RDU70864.1"/>
    </source>
</evidence>
<organism evidence="13 14">
    <name type="scientific">Helicobacter aurati</name>
    <dbReference type="NCBI Taxonomy" id="137778"/>
    <lineage>
        <taxon>Bacteria</taxon>
        <taxon>Pseudomonadati</taxon>
        <taxon>Campylobacterota</taxon>
        <taxon>Epsilonproteobacteria</taxon>
        <taxon>Campylobacterales</taxon>
        <taxon>Helicobacteraceae</taxon>
        <taxon>Helicobacter</taxon>
    </lineage>
</organism>
<keyword evidence="9" id="KW-0687">Ribonucleoprotein</keyword>
<evidence type="ECO:0000256" key="4">
    <source>
        <dbReference type="ARBA" id="ARBA00022741"/>
    </source>
</evidence>
<dbReference type="SUPFAM" id="SSF52540">
    <property type="entry name" value="P-loop containing nucleoside triphosphate hydrolases"/>
    <property type="match status" value="1"/>
</dbReference>
<evidence type="ECO:0000259" key="12">
    <source>
        <dbReference type="PROSITE" id="PS00300"/>
    </source>
</evidence>
<dbReference type="InterPro" id="IPR036225">
    <property type="entry name" value="SRP/SRP_N"/>
</dbReference>
<dbReference type="InterPro" id="IPR000897">
    <property type="entry name" value="SRP54_GTPase_dom"/>
</dbReference>
<evidence type="ECO:0000256" key="11">
    <source>
        <dbReference type="ARBA" id="ARBA00048027"/>
    </source>
</evidence>
<keyword evidence="8" id="KW-0733">Signal recognition particle</keyword>
<comment type="caution">
    <text evidence="13">The sequence shown here is derived from an EMBL/GenBank/DDBJ whole genome shotgun (WGS) entry which is preliminary data.</text>
</comment>
<evidence type="ECO:0000313" key="14">
    <source>
        <dbReference type="Proteomes" id="UP000256424"/>
    </source>
</evidence>
<dbReference type="InterPro" id="IPR027417">
    <property type="entry name" value="P-loop_NTPase"/>
</dbReference>
<comment type="subcellular location">
    <subcellularLocation>
        <location evidence="1">Cytoplasm</location>
    </subcellularLocation>
</comment>
<dbReference type="Gene3D" id="3.40.50.300">
    <property type="entry name" value="P-loop containing nucleotide triphosphate hydrolases"/>
    <property type="match status" value="1"/>
</dbReference>
<sequence>MFESLSSGFRSIVNKMRFSDDEKSLERALDELKKILLKSDVYHKATKEILQKTKIQTKDKGIGRENFLQALSSSLLDILAVSGNYGFTYATKPPTNILMVGLQGSGKTTTSAKLANYLKLRNKKVLLVPCDLQRLAAVTQLQTLGAQIEVEVFESTSNNPLEVAKEAVQYAANSQFDVVIYDTAGRLAISELLMQELYDIKAIVKPHDVFYVADSLSGQDGVRSAASFHQKIGLSGVILSKFDSDSKGGIALSIAYQLGIPLRFVGVGEKIADIDLFLPDRIVSRLMGAGDIATLAEKTAMVIDEKEAKNIHKKIKRGNFTFTDFLAQIENVRKLGSVSSIMSMIPGMGNMAKSLKNVDLENSEELKIIRAMVNSMTPKEREDPSLLNGSRRKRIALGSGLHVSDINRTLKQFDQASKIAKKLSQKGGVQNFLGMLSQQQIPR</sequence>
<dbReference type="PANTHER" id="PTHR11564:SF5">
    <property type="entry name" value="SIGNAL RECOGNITION PARTICLE SUBUNIT SRP54"/>
    <property type="match status" value="1"/>
</dbReference>
<dbReference type="Gene3D" id="1.20.120.140">
    <property type="entry name" value="Signal recognition particle SRP54, nucleotide-binding domain"/>
    <property type="match status" value="1"/>
</dbReference>
<gene>
    <name evidence="13" type="primary">ffh</name>
    <name evidence="13" type="ORF">CQA66_07570</name>
</gene>
<name>A0A3D8J1Y0_9HELI</name>
<dbReference type="Pfam" id="PF02978">
    <property type="entry name" value="SRP_SPB"/>
    <property type="match status" value="1"/>
</dbReference>
<dbReference type="GO" id="GO:0048500">
    <property type="term" value="C:signal recognition particle"/>
    <property type="evidence" value="ECO:0007669"/>
    <property type="project" value="InterPro"/>
</dbReference>
<dbReference type="InterPro" id="IPR022941">
    <property type="entry name" value="SRP54"/>
</dbReference>
<keyword evidence="6" id="KW-0694">RNA-binding</keyword>
<evidence type="ECO:0000256" key="6">
    <source>
        <dbReference type="ARBA" id="ARBA00022884"/>
    </source>
</evidence>
<dbReference type="Pfam" id="PF00448">
    <property type="entry name" value="SRP54"/>
    <property type="match status" value="1"/>
</dbReference>
<proteinExistence type="inferred from homology"/>
<dbReference type="InterPro" id="IPR004780">
    <property type="entry name" value="SRP"/>
</dbReference>
<dbReference type="SUPFAM" id="SSF47364">
    <property type="entry name" value="Domain of the SRP/SRP receptor G-proteins"/>
    <property type="match status" value="1"/>
</dbReference>
<evidence type="ECO:0000256" key="3">
    <source>
        <dbReference type="ARBA" id="ARBA00022490"/>
    </source>
</evidence>
<protein>
    <recommendedName>
        <fullName evidence="10">signal-recognition-particle GTPase</fullName>
        <ecNumber evidence="10">3.6.5.4</ecNumber>
    </recommendedName>
</protein>
<evidence type="ECO:0000256" key="5">
    <source>
        <dbReference type="ARBA" id="ARBA00022801"/>
    </source>
</evidence>
<dbReference type="PROSITE" id="PS00300">
    <property type="entry name" value="SRP54"/>
    <property type="match status" value="1"/>
</dbReference>
<dbReference type="InterPro" id="IPR036891">
    <property type="entry name" value="Signal_recog_part_SRP54_M_sf"/>
</dbReference>
<dbReference type="EMBL" id="NXLW01000016">
    <property type="protein sequence ID" value="RDU70864.1"/>
    <property type="molecule type" value="Genomic_DNA"/>
</dbReference>
<dbReference type="GO" id="GO:0005525">
    <property type="term" value="F:GTP binding"/>
    <property type="evidence" value="ECO:0007669"/>
    <property type="project" value="UniProtKB-KW"/>
</dbReference>
<dbReference type="GO" id="GO:0008312">
    <property type="term" value="F:7S RNA binding"/>
    <property type="evidence" value="ECO:0007669"/>
    <property type="project" value="InterPro"/>
</dbReference>
<dbReference type="InterPro" id="IPR004125">
    <property type="entry name" value="Signal_recog_particle_SRP54_M"/>
</dbReference>
<keyword evidence="14" id="KW-1185">Reference proteome</keyword>
<evidence type="ECO:0000256" key="9">
    <source>
        <dbReference type="ARBA" id="ARBA00023274"/>
    </source>
</evidence>
<dbReference type="GO" id="GO:0003924">
    <property type="term" value="F:GTPase activity"/>
    <property type="evidence" value="ECO:0007669"/>
    <property type="project" value="InterPro"/>
</dbReference>
<keyword evidence="5" id="KW-0378">Hydrolase</keyword>
<comment type="similarity">
    <text evidence="2">Belongs to the GTP-binding SRP family. SRP54 subfamily.</text>
</comment>
<feature type="domain" description="SRP54-type proteins GTP-binding" evidence="12">
    <location>
        <begin position="261"/>
        <end position="274"/>
    </location>
</feature>
<dbReference type="NCBIfam" id="TIGR00959">
    <property type="entry name" value="ffh"/>
    <property type="match status" value="1"/>
</dbReference>
<evidence type="ECO:0000256" key="1">
    <source>
        <dbReference type="ARBA" id="ARBA00004496"/>
    </source>
</evidence>
<evidence type="ECO:0000256" key="2">
    <source>
        <dbReference type="ARBA" id="ARBA00005450"/>
    </source>
</evidence>
<dbReference type="GO" id="GO:0006614">
    <property type="term" value="P:SRP-dependent cotranslational protein targeting to membrane"/>
    <property type="evidence" value="ECO:0007669"/>
    <property type="project" value="InterPro"/>
</dbReference>
<dbReference type="InterPro" id="IPR042101">
    <property type="entry name" value="SRP54_N_sf"/>
</dbReference>
<keyword evidence="7" id="KW-0342">GTP-binding</keyword>
<dbReference type="InterPro" id="IPR013822">
    <property type="entry name" value="Signal_recog_particl_SRP54_hlx"/>
</dbReference>
<dbReference type="AlphaFoldDB" id="A0A3D8J1Y0"/>
<evidence type="ECO:0000256" key="7">
    <source>
        <dbReference type="ARBA" id="ARBA00023134"/>
    </source>
</evidence>
<dbReference type="InterPro" id="IPR003593">
    <property type="entry name" value="AAA+_ATPase"/>
</dbReference>
<keyword evidence="3" id="KW-0963">Cytoplasm</keyword>